<reference evidence="1" key="1">
    <citation type="submission" date="2013-04" db="EMBL/GenBank/DDBJ databases">
        <authorList>
            <person name="Qu J."/>
            <person name="Murali S.C."/>
            <person name="Bandaranaike D."/>
            <person name="Bellair M."/>
            <person name="Blankenburg K."/>
            <person name="Chao H."/>
            <person name="Dinh H."/>
            <person name="Doddapaneni H."/>
            <person name="Downs B."/>
            <person name="Dugan-Rocha S."/>
            <person name="Elkadiri S."/>
            <person name="Gnanaolivu R.D."/>
            <person name="Hernandez B."/>
            <person name="Javaid M."/>
            <person name="Jayaseelan J.C."/>
            <person name="Lee S."/>
            <person name="Li M."/>
            <person name="Ming W."/>
            <person name="Munidasa M."/>
            <person name="Muniz J."/>
            <person name="Nguyen L."/>
            <person name="Ongeri F."/>
            <person name="Osuji N."/>
            <person name="Pu L.-L."/>
            <person name="Puazo M."/>
            <person name="Qu C."/>
            <person name="Quiroz J."/>
            <person name="Raj R."/>
            <person name="Weissenberger G."/>
            <person name="Xin Y."/>
            <person name="Zou X."/>
            <person name="Han Y."/>
            <person name="Richards S."/>
            <person name="Worley K."/>
            <person name="Muzny D."/>
            <person name="Gibbs R."/>
        </authorList>
    </citation>
    <scope>NUCLEOTIDE SEQUENCE</scope>
    <source>
        <strain evidence="1">Sampled in the wild</strain>
    </source>
</reference>
<dbReference type="Proteomes" id="UP000792457">
    <property type="component" value="Unassembled WGS sequence"/>
</dbReference>
<evidence type="ECO:0000313" key="1">
    <source>
        <dbReference type="EMBL" id="KAG8238663.1"/>
    </source>
</evidence>
<name>A0A8K0KUY5_LADFU</name>
<gene>
    <name evidence="1" type="ORF">J437_LFUL018156</name>
</gene>
<dbReference type="EMBL" id="KZ309409">
    <property type="protein sequence ID" value="KAG8238663.1"/>
    <property type="molecule type" value="Genomic_DNA"/>
</dbReference>
<organism evidence="1 2">
    <name type="scientific">Ladona fulva</name>
    <name type="common">Scarce chaser dragonfly</name>
    <name type="synonym">Libellula fulva</name>
    <dbReference type="NCBI Taxonomy" id="123851"/>
    <lineage>
        <taxon>Eukaryota</taxon>
        <taxon>Metazoa</taxon>
        <taxon>Ecdysozoa</taxon>
        <taxon>Arthropoda</taxon>
        <taxon>Hexapoda</taxon>
        <taxon>Insecta</taxon>
        <taxon>Pterygota</taxon>
        <taxon>Palaeoptera</taxon>
        <taxon>Odonata</taxon>
        <taxon>Epiprocta</taxon>
        <taxon>Anisoptera</taxon>
        <taxon>Libelluloidea</taxon>
        <taxon>Libellulidae</taxon>
        <taxon>Ladona</taxon>
    </lineage>
</organism>
<keyword evidence="2" id="KW-1185">Reference proteome</keyword>
<protein>
    <submittedName>
        <fullName evidence="1">Uncharacterized protein</fullName>
    </submittedName>
</protein>
<comment type="caution">
    <text evidence="1">The sequence shown here is derived from an EMBL/GenBank/DDBJ whole genome shotgun (WGS) entry which is preliminary data.</text>
</comment>
<dbReference type="OrthoDB" id="10060618at2759"/>
<reference evidence="1" key="2">
    <citation type="submission" date="2017-10" db="EMBL/GenBank/DDBJ databases">
        <title>Ladona fulva Genome sequencing and assembly.</title>
        <authorList>
            <person name="Murali S."/>
            <person name="Richards S."/>
            <person name="Bandaranaike D."/>
            <person name="Bellair M."/>
            <person name="Blankenburg K."/>
            <person name="Chao H."/>
            <person name="Dinh H."/>
            <person name="Doddapaneni H."/>
            <person name="Dugan-Rocha S."/>
            <person name="Elkadiri S."/>
            <person name="Gnanaolivu R."/>
            <person name="Hernandez B."/>
            <person name="Skinner E."/>
            <person name="Javaid M."/>
            <person name="Lee S."/>
            <person name="Li M."/>
            <person name="Ming W."/>
            <person name="Munidasa M."/>
            <person name="Muniz J."/>
            <person name="Nguyen L."/>
            <person name="Hughes D."/>
            <person name="Osuji N."/>
            <person name="Pu L.-L."/>
            <person name="Puazo M."/>
            <person name="Qu C."/>
            <person name="Quiroz J."/>
            <person name="Raj R."/>
            <person name="Weissenberger G."/>
            <person name="Xin Y."/>
            <person name="Zou X."/>
            <person name="Han Y."/>
            <person name="Worley K."/>
            <person name="Muzny D."/>
            <person name="Gibbs R."/>
        </authorList>
    </citation>
    <scope>NUCLEOTIDE SEQUENCE</scope>
    <source>
        <strain evidence="1">Sampled in the wild</strain>
    </source>
</reference>
<accession>A0A8K0KUY5</accession>
<proteinExistence type="predicted"/>
<dbReference type="AlphaFoldDB" id="A0A8K0KUY5"/>
<sequence>MISNPISNQGSQWRGKLKIDILKCVELTVYYGLAIRRNGNSVEKIKKAIQSTMFHKSSTDEEPNHDKCPPGQESCCSWQRAKATESLKNYKHRPPLHSDVVDAIPPIYESLTEKNIAEKLRWIHAEFERQFDQCDLADCSESPSQWCSYC</sequence>
<evidence type="ECO:0000313" key="2">
    <source>
        <dbReference type="Proteomes" id="UP000792457"/>
    </source>
</evidence>